<dbReference type="EMBL" id="JAOYFB010000001">
    <property type="protein sequence ID" value="KAK4004636.1"/>
    <property type="molecule type" value="Genomic_DNA"/>
</dbReference>
<dbReference type="InterPro" id="IPR036865">
    <property type="entry name" value="CRAL-TRIO_dom_sf"/>
</dbReference>
<dbReference type="PANTHER" id="PTHR23324">
    <property type="entry name" value="SEC14 RELATED PROTEIN"/>
    <property type="match status" value="1"/>
</dbReference>
<organism evidence="3 4">
    <name type="scientific">Daphnia magna</name>
    <dbReference type="NCBI Taxonomy" id="35525"/>
    <lineage>
        <taxon>Eukaryota</taxon>
        <taxon>Metazoa</taxon>
        <taxon>Ecdysozoa</taxon>
        <taxon>Arthropoda</taxon>
        <taxon>Crustacea</taxon>
        <taxon>Branchiopoda</taxon>
        <taxon>Diplostraca</taxon>
        <taxon>Cladocera</taxon>
        <taxon>Anomopoda</taxon>
        <taxon>Daphniidae</taxon>
        <taxon>Daphnia</taxon>
    </lineage>
</organism>
<protein>
    <recommendedName>
        <fullName evidence="5">Cral/trio domain-containing protein</fullName>
    </recommendedName>
</protein>
<proteinExistence type="predicted"/>
<evidence type="ECO:0008006" key="5">
    <source>
        <dbReference type="Google" id="ProtNLM"/>
    </source>
</evidence>
<dbReference type="SUPFAM" id="SSF101576">
    <property type="entry name" value="Supernatant protein factor (SPF), C-terminal domain"/>
    <property type="match status" value="1"/>
</dbReference>
<evidence type="ECO:0000313" key="4">
    <source>
        <dbReference type="Proteomes" id="UP001234178"/>
    </source>
</evidence>
<dbReference type="Proteomes" id="UP001234178">
    <property type="component" value="Unassembled WGS sequence"/>
</dbReference>
<dbReference type="Gene3D" id="2.60.120.680">
    <property type="entry name" value="GOLD domain"/>
    <property type="match status" value="1"/>
</dbReference>
<dbReference type="PANTHER" id="PTHR23324:SF83">
    <property type="entry name" value="SEC14-LIKE PROTEIN 2"/>
    <property type="match status" value="1"/>
</dbReference>
<feature type="domain" description="GOLD" evidence="2">
    <location>
        <begin position="279"/>
        <end position="393"/>
    </location>
</feature>
<dbReference type="InterPro" id="IPR009038">
    <property type="entry name" value="GOLD_dom"/>
</dbReference>
<dbReference type="SUPFAM" id="SSF52087">
    <property type="entry name" value="CRAL/TRIO domain"/>
    <property type="match status" value="1"/>
</dbReference>
<dbReference type="SUPFAM" id="SSF46938">
    <property type="entry name" value="CRAL/TRIO N-terminal domain"/>
    <property type="match status" value="1"/>
</dbReference>
<dbReference type="Pfam" id="PF00650">
    <property type="entry name" value="CRAL_TRIO"/>
    <property type="match status" value="1"/>
</dbReference>
<evidence type="ECO:0000259" key="2">
    <source>
        <dbReference type="PROSITE" id="PS50866"/>
    </source>
</evidence>
<dbReference type="InterPro" id="IPR036598">
    <property type="entry name" value="GOLD_dom_sf"/>
</dbReference>
<dbReference type="Gene3D" id="3.40.525.10">
    <property type="entry name" value="CRAL-TRIO lipid binding domain"/>
    <property type="match status" value="1"/>
</dbReference>
<reference evidence="3 4" key="1">
    <citation type="journal article" date="2023" name="Nucleic Acids Res.">
        <title>The hologenome of Daphnia magna reveals possible DNA methylation and microbiome-mediated evolution of the host genome.</title>
        <authorList>
            <person name="Chaturvedi A."/>
            <person name="Li X."/>
            <person name="Dhandapani V."/>
            <person name="Marshall H."/>
            <person name="Kissane S."/>
            <person name="Cuenca-Cambronero M."/>
            <person name="Asole G."/>
            <person name="Calvet F."/>
            <person name="Ruiz-Romero M."/>
            <person name="Marangio P."/>
            <person name="Guigo R."/>
            <person name="Rago D."/>
            <person name="Mirbahai L."/>
            <person name="Eastwood N."/>
            <person name="Colbourne J.K."/>
            <person name="Zhou J."/>
            <person name="Mallon E."/>
            <person name="Orsini L."/>
        </authorList>
    </citation>
    <scope>NUCLEOTIDE SEQUENCE [LARGE SCALE GENOMIC DNA]</scope>
    <source>
        <strain evidence="3">LRV0_1</strain>
    </source>
</reference>
<dbReference type="PROSITE" id="PS50866">
    <property type="entry name" value="GOLD"/>
    <property type="match status" value="1"/>
</dbReference>
<dbReference type="SMART" id="SM00516">
    <property type="entry name" value="SEC14"/>
    <property type="match status" value="1"/>
</dbReference>
<keyword evidence="4" id="KW-1185">Reference proteome</keyword>
<sequence length="410" mass="47378">MDLNQFSDKQRAVLKQFREELKDCQLPDSEDAYLIRWLIARDFDLARAGKMLRNSLDWRRKYKIDTLLDDFKPPEVLAKYFPAGFVGRDKFLNPLWVVRYGRTDMKGILRSTKKRDYVMKVIHLVESSIWLVKSNPEKYKRSSDAIVQSTIIFDMEGFSMQHITNKQAMESAVKLVQIYEANYPEYLHRVFVINAPTIFSIGFSMIKPFLNERTRNKIQIHGHDAQQWKAAILAEVNAEELPVAYGGTLIDSDGNPNCATMVNMGGEVPKSYYFAGKPDSTNKKSLTVSSGSKEQLEFPVAQVGSVLKWDFHSEEGDITFAIYRKKEGEMIPVIFYDRVDCDMSTEEGEIRCDENGVYVVEFDNNFSYLRSKKICFPGRHPSTKSWVIDDIHSGHDCVVNWYHFYKAKQI</sequence>
<dbReference type="InterPro" id="IPR036273">
    <property type="entry name" value="CRAL/TRIO_N_dom_sf"/>
</dbReference>
<dbReference type="InterPro" id="IPR011074">
    <property type="entry name" value="CRAL/TRIO_N_dom"/>
</dbReference>
<accession>A0ABQ9YVH8</accession>
<dbReference type="InterPro" id="IPR051064">
    <property type="entry name" value="SEC14/CRAL-TRIO_domain"/>
</dbReference>
<dbReference type="PROSITE" id="PS50191">
    <property type="entry name" value="CRAL_TRIO"/>
    <property type="match status" value="1"/>
</dbReference>
<evidence type="ECO:0000313" key="3">
    <source>
        <dbReference type="EMBL" id="KAK4004636.1"/>
    </source>
</evidence>
<feature type="domain" description="CRAL-TRIO" evidence="1">
    <location>
        <begin position="73"/>
        <end position="253"/>
    </location>
</feature>
<dbReference type="SMART" id="SM01100">
    <property type="entry name" value="CRAL_TRIO_N"/>
    <property type="match status" value="1"/>
</dbReference>
<comment type="caution">
    <text evidence="3">The sequence shown here is derived from an EMBL/GenBank/DDBJ whole genome shotgun (WGS) entry which is preliminary data.</text>
</comment>
<name>A0ABQ9YVH8_9CRUS</name>
<dbReference type="InterPro" id="IPR001251">
    <property type="entry name" value="CRAL-TRIO_dom"/>
</dbReference>
<evidence type="ECO:0000259" key="1">
    <source>
        <dbReference type="PROSITE" id="PS50191"/>
    </source>
</evidence>
<dbReference type="CDD" id="cd00170">
    <property type="entry name" value="SEC14"/>
    <property type="match status" value="1"/>
</dbReference>
<gene>
    <name evidence="3" type="ORF">OUZ56_006365</name>
</gene>